<dbReference type="Gene3D" id="1.20.1250.20">
    <property type="entry name" value="MFS general substrate transporter like domains"/>
    <property type="match status" value="2"/>
</dbReference>
<evidence type="ECO:0000256" key="6">
    <source>
        <dbReference type="SAM" id="Phobius"/>
    </source>
</evidence>
<evidence type="ECO:0000256" key="3">
    <source>
        <dbReference type="ARBA" id="ARBA00022692"/>
    </source>
</evidence>
<evidence type="ECO:0000256" key="5">
    <source>
        <dbReference type="ARBA" id="ARBA00023136"/>
    </source>
</evidence>
<keyword evidence="3 6" id="KW-0812">Transmembrane</keyword>
<feature type="transmembrane region" description="Helical" evidence="6">
    <location>
        <begin position="44"/>
        <end position="64"/>
    </location>
</feature>
<dbReference type="InterPro" id="IPR011701">
    <property type="entry name" value="MFS"/>
</dbReference>
<accession>A0A9D7F4U1</accession>
<dbReference type="PANTHER" id="PTHR43124:SF3">
    <property type="entry name" value="CHLORAMPHENICOL EFFLUX PUMP RV0191"/>
    <property type="match status" value="1"/>
</dbReference>
<dbReference type="Pfam" id="PF07690">
    <property type="entry name" value="MFS_1"/>
    <property type="match status" value="1"/>
</dbReference>
<dbReference type="Proteomes" id="UP000886602">
    <property type="component" value="Unassembled WGS sequence"/>
</dbReference>
<comment type="subcellular location">
    <subcellularLocation>
        <location evidence="1">Cell membrane</location>
        <topology evidence="1">Multi-pass membrane protein</topology>
    </subcellularLocation>
</comment>
<dbReference type="GO" id="GO:0005886">
    <property type="term" value="C:plasma membrane"/>
    <property type="evidence" value="ECO:0007669"/>
    <property type="project" value="UniProtKB-SubCell"/>
</dbReference>
<feature type="transmembrane region" description="Helical" evidence="6">
    <location>
        <begin position="306"/>
        <end position="328"/>
    </location>
</feature>
<dbReference type="SUPFAM" id="SSF103473">
    <property type="entry name" value="MFS general substrate transporter"/>
    <property type="match status" value="1"/>
</dbReference>
<proteinExistence type="predicted"/>
<protein>
    <submittedName>
        <fullName evidence="8">MFS transporter</fullName>
    </submittedName>
</protein>
<keyword evidence="2" id="KW-1003">Cell membrane</keyword>
<evidence type="ECO:0000256" key="2">
    <source>
        <dbReference type="ARBA" id="ARBA00022475"/>
    </source>
</evidence>
<feature type="transmembrane region" description="Helical" evidence="6">
    <location>
        <begin position="249"/>
        <end position="271"/>
    </location>
</feature>
<feature type="transmembrane region" description="Helical" evidence="6">
    <location>
        <begin position="208"/>
        <end position="229"/>
    </location>
</feature>
<evidence type="ECO:0000256" key="1">
    <source>
        <dbReference type="ARBA" id="ARBA00004651"/>
    </source>
</evidence>
<feature type="transmembrane region" description="Helical" evidence="6">
    <location>
        <begin position="371"/>
        <end position="392"/>
    </location>
</feature>
<dbReference type="AlphaFoldDB" id="A0A9D7F4U1"/>
<dbReference type="InterPro" id="IPR036259">
    <property type="entry name" value="MFS_trans_sf"/>
</dbReference>
<dbReference type="GO" id="GO:0022857">
    <property type="term" value="F:transmembrane transporter activity"/>
    <property type="evidence" value="ECO:0007669"/>
    <property type="project" value="InterPro"/>
</dbReference>
<dbReference type="InterPro" id="IPR050189">
    <property type="entry name" value="MFS_Efflux_Transporters"/>
</dbReference>
<keyword evidence="5 6" id="KW-0472">Membrane</keyword>
<feature type="transmembrane region" description="Helical" evidence="6">
    <location>
        <begin position="130"/>
        <end position="149"/>
    </location>
</feature>
<comment type="caution">
    <text evidence="8">The sequence shown here is derived from an EMBL/GenBank/DDBJ whole genome shotgun (WGS) entry which is preliminary data.</text>
</comment>
<feature type="domain" description="Major facilitator superfamily (MFS) profile" evidence="7">
    <location>
        <begin position="1"/>
        <end position="396"/>
    </location>
</feature>
<dbReference type="PROSITE" id="PS50850">
    <property type="entry name" value="MFS"/>
    <property type="match status" value="1"/>
</dbReference>
<dbReference type="InterPro" id="IPR020846">
    <property type="entry name" value="MFS_dom"/>
</dbReference>
<feature type="transmembrane region" description="Helical" evidence="6">
    <location>
        <begin position="161"/>
        <end position="178"/>
    </location>
</feature>
<feature type="transmembrane region" description="Helical" evidence="6">
    <location>
        <begin position="340"/>
        <end position="359"/>
    </location>
</feature>
<feature type="transmembrane region" description="Helical" evidence="6">
    <location>
        <begin position="76"/>
        <end position="96"/>
    </location>
</feature>
<organism evidence="8 9">
    <name type="scientific">Candidatus Propionivibrio dominans</name>
    <dbReference type="NCBI Taxonomy" id="2954373"/>
    <lineage>
        <taxon>Bacteria</taxon>
        <taxon>Pseudomonadati</taxon>
        <taxon>Pseudomonadota</taxon>
        <taxon>Betaproteobacteria</taxon>
        <taxon>Rhodocyclales</taxon>
        <taxon>Rhodocyclaceae</taxon>
        <taxon>Propionivibrio</taxon>
    </lineage>
</organism>
<dbReference type="EMBL" id="JADJNC010000004">
    <property type="protein sequence ID" value="MBK7422125.1"/>
    <property type="molecule type" value="Genomic_DNA"/>
</dbReference>
<evidence type="ECO:0000259" key="7">
    <source>
        <dbReference type="PROSITE" id="PS50850"/>
    </source>
</evidence>
<evidence type="ECO:0000256" key="4">
    <source>
        <dbReference type="ARBA" id="ARBA00022989"/>
    </source>
</evidence>
<evidence type="ECO:0000313" key="8">
    <source>
        <dbReference type="EMBL" id="MBK7422125.1"/>
    </source>
</evidence>
<evidence type="ECO:0000313" key="9">
    <source>
        <dbReference type="Proteomes" id="UP000886602"/>
    </source>
</evidence>
<name>A0A9D7F4U1_9RHOO</name>
<feature type="transmembrane region" description="Helical" evidence="6">
    <location>
        <begin position="278"/>
        <end position="300"/>
    </location>
</feature>
<keyword evidence="4 6" id="KW-1133">Transmembrane helix</keyword>
<reference evidence="8" key="1">
    <citation type="submission" date="2020-10" db="EMBL/GenBank/DDBJ databases">
        <title>Connecting structure to function with the recovery of over 1000 high-quality activated sludge metagenome-assembled genomes encoding full-length rRNA genes using long-read sequencing.</title>
        <authorList>
            <person name="Singleton C.M."/>
            <person name="Petriglieri F."/>
            <person name="Kristensen J.M."/>
            <person name="Kirkegaard R.H."/>
            <person name="Michaelsen T.Y."/>
            <person name="Andersen M.H."/>
            <person name="Karst S.M."/>
            <person name="Dueholm M.S."/>
            <person name="Nielsen P.H."/>
            <person name="Albertsen M."/>
        </authorList>
    </citation>
    <scope>NUCLEOTIDE SEQUENCE</scope>
    <source>
        <strain evidence="8">EsbW_18-Q3-R4-48_MAXAC.044</strain>
    </source>
</reference>
<feature type="transmembrane region" description="Helical" evidence="6">
    <location>
        <begin position="102"/>
        <end position="118"/>
    </location>
</feature>
<gene>
    <name evidence="8" type="ORF">IPJ48_02940</name>
</gene>
<sequence>MLWIRLFLPFAGAYFLSYLFRTANAVIGPVLSDELSLGAADLGLLTSAYFLAFGAAQLPLGVLLDRFGPRRVEAALLLIAAAGAAVFAFGHGIGMLAFGRGMIGLGVSACLMAAFKSFSQWFPLERQASLTGWIMTSGTLGALAASAPLNAALNVATWRDIFFVLSGLTVAVSAWLYFSVPDKPGSQQPETLSVQLAGVRQVLVSRHFWRFAPLGFAQIGGFMAVQSLWSSAWLMNVNGYTRSIAADHLAAMSMAMVVAYILIGLLATGLARRGIAPIYLLGGGMLMSLLALLLIITQAIDQHYLLWMAFGVFSSFGTLGYSQMSAGFPVALSGRANSTLNLMVFLGAFGLQWGMGVLIEMLQASGHSIEIAHRNTFAVLFVLQAVAVWILLSGRREGAKAD</sequence>
<dbReference type="PANTHER" id="PTHR43124">
    <property type="entry name" value="PURINE EFFLUX PUMP PBUE"/>
    <property type="match status" value="1"/>
</dbReference>